<protein>
    <recommendedName>
        <fullName evidence="1">diguanylate cyclase</fullName>
        <ecNumber evidence="1">2.7.7.65</ecNumber>
    </recommendedName>
</protein>
<dbReference type="EMBL" id="CP001734">
    <property type="protein sequence ID" value="ACV68485.1"/>
    <property type="molecule type" value="Genomic_DNA"/>
</dbReference>
<dbReference type="NCBIfam" id="TIGR00254">
    <property type="entry name" value="GGDEF"/>
    <property type="match status" value="1"/>
</dbReference>
<dbReference type="Gene3D" id="3.30.450.20">
    <property type="entry name" value="PAS domain"/>
    <property type="match status" value="2"/>
</dbReference>
<dbReference type="SMART" id="SM00267">
    <property type="entry name" value="GGDEF"/>
    <property type="match status" value="1"/>
</dbReference>
<reference evidence="7" key="1">
    <citation type="submission" date="2009-09" db="EMBL/GenBank/DDBJ databases">
        <title>The complete chromosome of Desulfohalobium retbaense DSM 5692.</title>
        <authorList>
            <consortium name="US DOE Joint Genome Institute (JGI-PGF)"/>
            <person name="Lucas S."/>
            <person name="Copeland A."/>
            <person name="Lapidus A."/>
            <person name="Glavina del Rio T."/>
            <person name="Dalin E."/>
            <person name="Tice H."/>
            <person name="Bruce D."/>
            <person name="Goodwin L."/>
            <person name="Pitluck S."/>
            <person name="Kyrpides N."/>
            <person name="Mavromatis K."/>
            <person name="Ivanova N."/>
            <person name="Mikhailova N."/>
            <person name="Munk A.C."/>
            <person name="Brettin T."/>
            <person name="Detter J.C."/>
            <person name="Han C."/>
            <person name="Tapia R."/>
            <person name="Larimer F."/>
            <person name="Land M."/>
            <person name="Hauser L."/>
            <person name="Markowitz V."/>
            <person name="Cheng J.-F."/>
            <person name="Hugenholtz P."/>
            <person name="Woyke T."/>
            <person name="Wu D."/>
            <person name="Spring S."/>
            <person name="Klenk H.-P."/>
            <person name="Eisen J.A."/>
        </authorList>
    </citation>
    <scope>NUCLEOTIDE SEQUENCE [LARGE SCALE GENOMIC DNA]</scope>
    <source>
        <strain evidence="7">DSM 5692</strain>
    </source>
</reference>
<dbReference type="PANTHER" id="PTHR45138:SF9">
    <property type="entry name" value="DIGUANYLATE CYCLASE DGCM-RELATED"/>
    <property type="match status" value="1"/>
</dbReference>
<evidence type="ECO:0000259" key="5">
    <source>
        <dbReference type="PROSITE" id="PS50887"/>
    </source>
</evidence>
<dbReference type="KEGG" id="drt:Dret_1197"/>
<dbReference type="SMART" id="SM00086">
    <property type="entry name" value="PAC"/>
    <property type="match status" value="2"/>
</dbReference>
<dbReference type="SMART" id="SM00091">
    <property type="entry name" value="PAS"/>
    <property type="match status" value="2"/>
</dbReference>
<feature type="domain" description="PAC" evidence="4">
    <location>
        <begin position="105"/>
        <end position="159"/>
    </location>
</feature>
<evidence type="ECO:0000256" key="3">
    <source>
        <dbReference type="SAM" id="Coils"/>
    </source>
</evidence>
<dbReference type="STRING" id="485915.Dret_1197"/>
<evidence type="ECO:0000256" key="2">
    <source>
        <dbReference type="ARBA" id="ARBA00034247"/>
    </source>
</evidence>
<feature type="domain" description="GGDEF" evidence="5">
    <location>
        <begin position="321"/>
        <end position="453"/>
    </location>
</feature>
<dbReference type="CDD" id="cd00130">
    <property type="entry name" value="PAS"/>
    <property type="match status" value="2"/>
</dbReference>
<dbReference type="SUPFAM" id="SSF55785">
    <property type="entry name" value="PYP-like sensor domain (PAS domain)"/>
    <property type="match status" value="2"/>
</dbReference>
<dbReference type="EC" id="2.7.7.65" evidence="1"/>
<dbReference type="Pfam" id="PF00990">
    <property type="entry name" value="GGDEF"/>
    <property type="match status" value="1"/>
</dbReference>
<dbReference type="GO" id="GO:0052621">
    <property type="term" value="F:diguanylate cyclase activity"/>
    <property type="evidence" value="ECO:0007669"/>
    <property type="project" value="UniProtKB-EC"/>
</dbReference>
<dbReference type="InterPro" id="IPR000014">
    <property type="entry name" value="PAS"/>
</dbReference>
<dbReference type="InterPro" id="IPR035965">
    <property type="entry name" value="PAS-like_dom_sf"/>
</dbReference>
<keyword evidence="3" id="KW-0175">Coiled coil</keyword>
<dbReference type="OrthoDB" id="5460745at2"/>
<dbReference type="InterPro" id="IPR000700">
    <property type="entry name" value="PAS-assoc_C"/>
</dbReference>
<evidence type="ECO:0000313" key="6">
    <source>
        <dbReference type="EMBL" id="ACV68485.1"/>
    </source>
</evidence>
<dbReference type="InterPro" id="IPR050469">
    <property type="entry name" value="Diguanylate_Cyclase"/>
</dbReference>
<dbReference type="CDD" id="cd01949">
    <property type="entry name" value="GGDEF"/>
    <property type="match status" value="1"/>
</dbReference>
<evidence type="ECO:0000256" key="1">
    <source>
        <dbReference type="ARBA" id="ARBA00012528"/>
    </source>
</evidence>
<dbReference type="InterPro" id="IPR000160">
    <property type="entry name" value="GGDEF_dom"/>
</dbReference>
<dbReference type="eggNOG" id="COG3706">
    <property type="taxonomic scope" value="Bacteria"/>
</dbReference>
<evidence type="ECO:0000259" key="4">
    <source>
        <dbReference type="PROSITE" id="PS50113"/>
    </source>
</evidence>
<dbReference type="InterPro" id="IPR043128">
    <property type="entry name" value="Rev_trsase/Diguanyl_cyclase"/>
</dbReference>
<feature type="coiled-coil region" evidence="3">
    <location>
        <begin position="6"/>
        <end position="33"/>
    </location>
</feature>
<dbReference type="PROSITE" id="PS50887">
    <property type="entry name" value="GGDEF"/>
    <property type="match status" value="1"/>
</dbReference>
<proteinExistence type="predicted"/>
<dbReference type="InterPro" id="IPR029787">
    <property type="entry name" value="Nucleotide_cyclase"/>
</dbReference>
<dbReference type="HOGENOM" id="CLU_000445_11_4_7"/>
<dbReference type="InterPro" id="IPR001610">
    <property type="entry name" value="PAC"/>
</dbReference>
<dbReference type="AlphaFoldDB" id="C8X1R3"/>
<dbReference type="NCBIfam" id="TIGR00229">
    <property type="entry name" value="sensory_box"/>
    <property type="match status" value="2"/>
</dbReference>
<dbReference type="Gene3D" id="3.30.70.270">
    <property type="match status" value="1"/>
</dbReference>
<dbReference type="eggNOG" id="COG3829">
    <property type="taxonomic scope" value="Bacteria"/>
</dbReference>
<dbReference type="Pfam" id="PF13188">
    <property type="entry name" value="PAS_8"/>
    <property type="match status" value="2"/>
</dbReference>
<accession>C8X1R3</accession>
<gene>
    <name evidence="6" type="ordered locus">Dret_1197</name>
</gene>
<dbReference type="RefSeq" id="WP_015751632.1">
    <property type="nucleotide sequence ID" value="NC_013223.1"/>
</dbReference>
<reference evidence="6 7" key="2">
    <citation type="journal article" date="2010" name="Stand. Genomic Sci.">
        <title>Complete genome sequence of Desulfohalobium retbaense type strain (HR(100)).</title>
        <authorList>
            <person name="Spring S."/>
            <person name="Nolan M."/>
            <person name="Lapidus A."/>
            <person name="Glavina Del Rio T."/>
            <person name="Copeland A."/>
            <person name="Tice H."/>
            <person name="Cheng J.F."/>
            <person name="Lucas S."/>
            <person name="Land M."/>
            <person name="Chen F."/>
            <person name="Bruce D."/>
            <person name="Goodwin L."/>
            <person name="Pitluck S."/>
            <person name="Ivanova N."/>
            <person name="Mavromatis K."/>
            <person name="Mikhailova N."/>
            <person name="Pati A."/>
            <person name="Chen A."/>
            <person name="Palaniappan K."/>
            <person name="Hauser L."/>
            <person name="Chang Y.J."/>
            <person name="Jeffries C.D."/>
            <person name="Munk C."/>
            <person name="Kiss H."/>
            <person name="Chain P."/>
            <person name="Han C."/>
            <person name="Brettin T."/>
            <person name="Detter J.C."/>
            <person name="Schuler E."/>
            <person name="Goker M."/>
            <person name="Rohde M."/>
            <person name="Bristow J."/>
            <person name="Eisen J.A."/>
            <person name="Markowitz V."/>
            <person name="Hugenholtz P."/>
            <person name="Kyrpides N.C."/>
            <person name="Klenk H.P."/>
        </authorList>
    </citation>
    <scope>NUCLEOTIDE SEQUENCE [LARGE SCALE GENOMIC DNA]</scope>
    <source>
        <strain evidence="6 7">DSM 5692</strain>
    </source>
</reference>
<dbReference type="FunFam" id="3.30.70.270:FF:000001">
    <property type="entry name" value="Diguanylate cyclase domain protein"/>
    <property type="match status" value="1"/>
</dbReference>
<organism evidence="6 7">
    <name type="scientific">Desulfohalobium retbaense (strain ATCC 49708 / DSM 5692 / JCM 16813 / HR100)</name>
    <dbReference type="NCBI Taxonomy" id="485915"/>
    <lineage>
        <taxon>Bacteria</taxon>
        <taxon>Pseudomonadati</taxon>
        <taxon>Thermodesulfobacteriota</taxon>
        <taxon>Desulfovibrionia</taxon>
        <taxon>Desulfovibrionales</taxon>
        <taxon>Desulfohalobiaceae</taxon>
        <taxon>Desulfohalobium</taxon>
    </lineage>
</organism>
<comment type="catalytic activity">
    <reaction evidence="2">
        <text>2 GTP = 3',3'-c-di-GMP + 2 diphosphate</text>
        <dbReference type="Rhea" id="RHEA:24898"/>
        <dbReference type="ChEBI" id="CHEBI:33019"/>
        <dbReference type="ChEBI" id="CHEBI:37565"/>
        <dbReference type="ChEBI" id="CHEBI:58805"/>
        <dbReference type="EC" id="2.7.7.65"/>
    </reaction>
</comment>
<sequence>MKKSASNSVSLQISELEAENARLRAELAIARDELETIFDHSMMGVALVDHNRKILTTNQRFLDILGYTSLHEILGQQTHKLHVSHKDFEGFGEHYDTTLRHSGVVHVATPMRRKDGSEIWLDLVGRAIDRTTPPDLSKGVLWMAYDLTDIRQAYQQLREANAELEGFFANCMIGIIILRGGRRIRRVNQRLADILGDKPPEWYQGKCVSEFHVSQEKFEEFGRLFYNSLVLRDHSQVEFELRRVDGSPVWVSVSGKALDDATPPDLDKGVIWMVDDISTRKEAEEQLARIATTDSLTNVSTRQHFMELANRALAQHLRNSRPLTVCMLDIDHFKQINDTYGHGTGDRALAWFAETVSGELRATDIIGRFGGEEFCIVLPETDQDEAQQVAHRIRTAVTGGSSAAASPIPPITVSIGIALADTPASMEAVIQLADRALYAAKAKGRNRAEIDETMVRG</sequence>
<dbReference type="SUPFAM" id="SSF55073">
    <property type="entry name" value="Nucleotide cyclase"/>
    <property type="match status" value="1"/>
</dbReference>
<name>C8X1R3_DESRD</name>
<feature type="domain" description="PAC" evidence="4">
    <location>
        <begin position="235"/>
        <end position="289"/>
    </location>
</feature>
<dbReference type="PROSITE" id="PS50113">
    <property type="entry name" value="PAC"/>
    <property type="match status" value="2"/>
</dbReference>
<keyword evidence="7" id="KW-1185">Reference proteome</keyword>
<evidence type="ECO:0000313" key="7">
    <source>
        <dbReference type="Proteomes" id="UP000001052"/>
    </source>
</evidence>
<dbReference type="Proteomes" id="UP000001052">
    <property type="component" value="Chromosome"/>
</dbReference>
<dbReference type="PANTHER" id="PTHR45138">
    <property type="entry name" value="REGULATORY COMPONENTS OF SENSORY TRANSDUCTION SYSTEM"/>
    <property type="match status" value="1"/>
</dbReference>